<name>A0A285RTI2_9HYPH</name>
<dbReference type="Proteomes" id="UP000219331">
    <property type="component" value="Unassembled WGS sequence"/>
</dbReference>
<dbReference type="PANTHER" id="PTHR30535">
    <property type="entry name" value="VITAMIN B12-BINDING PROTEIN"/>
    <property type="match status" value="1"/>
</dbReference>
<dbReference type="InterPro" id="IPR050902">
    <property type="entry name" value="ABC_Transporter_SBP"/>
</dbReference>
<dbReference type="CDD" id="cd01148">
    <property type="entry name" value="TroA_a"/>
    <property type="match status" value="1"/>
</dbReference>
<accession>A0A285RTI2</accession>
<feature type="chain" id="PRO_5012944896" evidence="1">
    <location>
        <begin position="30"/>
        <end position="325"/>
    </location>
</feature>
<dbReference type="EMBL" id="OBML01000002">
    <property type="protein sequence ID" value="SOB95682.1"/>
    <property type="molecule type" value="Genomic_DNA"/>
</dbReference>
<evidence type="ECO:0000259" key="2">
    <source>
        <dbReference type="PROSITE" id="PS50983"/>
    </source>
</evidence>
<gene>
    <name evidence="3" type="ORF">SAMN05421512_1026</name>
</gene>
<dbReference type="InterPro" id="IPR002491">
    <property type="entry name" value="ABC_transptr_periplasmic_BD"/>
</dbReference>
<evidence type="ECO:0000313" key="4">
    <source>
        <dbReference type="Proteomes" id="UP000219331"/>
    </source>
</evidence>
<dbReference type="SUPFAM" id="SSF53807">
    <property type="entry name" value="Helical backbone' metal receptor"/>
    <property type="match status" value="1"/>
</dbReference>
<dbReference type="Gene3D" id="3.40.50.1980">
    <property type="entry name" value="Nitrogenase molybdenum iron protein domain"/>
    <property type="match status" value="2"/>
</dbReference>
<dbReference type="AlphaFoldDB" id="A0A285RTI2"/>
<protein>
    <submittedName>
        <fullName evidence="3">Iron complex transport system substrate-binding protein</fullName>
    </submittedName>
</protein>
<keyword evidence="1" id="KW-0732">Signal</keyword>
<organism evidence="3 4">
    <name type="scientific">Stappia indica</name>
    <dbReference type="NCBI Taxonomy" id="538381"/>
    <lineage>
        <taxon>Bacteria</taxon>
        <taxon>Pseudomonadati</taxon>
        <taxon>Pseudomonadota</taxon>
        <taxon>Alphaproteobacteria</taxon>
        <taxon>Hyphomicrobiales</taxon>
        <taxon>Stappiaceae</taxon>
        <taxon>Stappia</taxon>
    </lineage>
</organism>
<keyword evidence="4" id="KW-1185">Reference proteome</keyword>
<dbReference type="Pfam" id="PF01497">
    <property type="entry name" value="Peripla_BP_2"/>
    <property type="match status" value="1"/>
</dbReference>
<sequence length="325" mass="35423">MKLSPMTKSGLKSLSLFAAAMAFATPALAFPVTVDNCGTPLTFEAAPERMVVQDINMSEMAFALGLQDRMVGVSGISGWYKTSEEFERKRGDIPEIAPKYPTLENLVAADPDLFFAGWYYGMKPGGDVTPDTLAPHGIKTLILTESCIHLDKARPAASLDLLYGDLLRLGTIFGKEVEAQALVDGWKARMAELAERIGDNRDMKVFLYDSGEDKPFTAGRFAMPTAMIEAAGGRNVTADMETSWGTTSWEAVAAADPQFIILLDYQDGGGADKLRAFLEAHPVMSQTEAVKNARYLPLRYEELTPGPANIEGIERLARAMHPEAF</sequence>
<reference evidence="3 4" key="1">
    <citation type="submission" date="2017-08" db="EMBL/GenBank/DDBJ databases">
        <authorList>
            <person name="de Groot N.N."/>
        </authorList>
    </citation>
    <scope>NUCLEOTIDE SEQUENCE [LARGE SCALE GENOMIC DNA]</scope>
    <source>
        <strain evidence="3 4">USBA 352</strain>
    </source>
</reference>
<dbReference type="STRING" id="538381.GCA_001696535_03501"/>
<evidence type="ECO:0000256" key="1">
    <source>
        <dbReference type="SAM" id="SignalP"/>
    </source>
</evidence>
<evidence type="ECO:0000313" key="3">
    <source>
        <dbReference type="EMBL" id="SOB95682.1"/>
    </source>
</evidence>
<proteinExistence type="predicted"/>
<dbReference type="PANTHER" id="PTHR30535:SF7">
    <property type="entry name" value="IRON(III) DICITRATE-BINDING PROTEIN"/>
    <property type="match status" value="1"/>
</dbReference>
<feature type="signal peptide" evidence="1">
    <location>
        <begin position="1"/>
        <end position="29"/>
    </location>
</feature>
<feature type="domain" description="Fe/B12 periplasmic-binding" evidence="2">
    <location>
        <begin position="49"/>
        <end position="324"/>
    </location>
</feature>
<dbReference type="PROSITE" id="PS50983">
    <property type="entry name" value="FE_B12_PBP"/>
    <property type="match status" value="1"/>
</dbReference>